<reference evidence="1 2" key="1">
    <citation type="journal article" date="2019" name="Environ. Microbiol.">
        <title>Species interactions and distinct microbial communities in high Arctic permafrost affected cryosols are associated with the CH4 and CO2 gas fluxes.</title>
        <authorList>
            <person name="Altshuler I."/>
            <person name="Hamel J."/>
            <person name="Turney S."/>
            <person name="Magnuson E."/>
            <person name="Levesque R."/>
            <person name="Greer C."/>
            <person name="Whyte L.G."/>
        </authorList>
    </citation>
    <scope>NUCLEOTIDE SEQUENCE [LARGE SCALE GENOMIC DNA]</scope>
    <source>
        <strain evidence="1 2">S13Y</strain>
    </source>
</reference>
<accession>A0A502FGF2</accession>
<dbReference type="Proteomes" id="UP000319486">
    <property type="component" value="Unassembled WGS sequence"/>
</dbReference>
<keyword evidence="2" id="KW-1185">Reference proteome</keyword>
<sequence>MRTPTPAQLLQVWERGSDPSAATCGLLLLGSSCDEYPAEMLAALPLGRRDALLLQLRERLFGDEICAVANCPQCAAIVEATFCCDDLRQTSPGIAAAAFEHVSPADGARVQFRLPDSNDLLALEHIDHADDARQLLFERCVLAVSDAGAKRDVRSLSPPLQTEIAQAMAQADPQADLQLAFRCPDCGHDWQPTFDIARFLWQELHAWALHMLREVDTLACAYHWSEDDILSLSPRRRQAYLELCAS</sequence>
<organism evidence="1 2">
    <name type="scientific">Rhodanobacter glycinis</name>
    <dbReference type="NCBI Taxonomy" id="582702"/>
    <lineage>
        <taxon>Bacteria</taxon>
        <taxon>Pseudomonadati</taxon>
        <taxon>Pseudomonadota</taxon>
        <taxon>Gammaproteobacteria</taxon>
        <taxon>Lysobacterales</taxon>
        <taxon>Rhodanobacteraceae</taxon>
        <taxon>Rhodanobacter</taxon>
    </lineage>
</organism>
<comment type="caution">
    <text evidence="1">The sequence shown here is derived from an EMBL/GenBank/DDBJ whole genome shotgun (WGS) entry which is preliminary data.</text>
</comment>
<dbReference type="Pfam" id="PF12322">
    <property type="entry name" value="T4_baseplate"/>
    <property type="match status" value="1"/>
</dbReference>
<dbReference type="InterPro" id="IPR024364">
    <property type="entry name" value="Baseplate_phage_T4-like"/>
</dbReference>
<protein>
    <recommendedName>
        <fullName evidence="3">Phage baseplate protein</fullName>
    </recommendedName>
</protein>
<proteinExistence type="predicted"/>
<evidence type="ECO:0000313" key="1">
    <source>
        <dbReference type="EMBL" id="TPG11048.1"/>
    </source>
</evidence>
<dbReference type="AlphaFoldDB" id="A0A502FGF2"/>
<gene>
    <name evidence="1" type="ORF">EAH88_00360</name>
</gene>
<dbReference type="OrthoDB" id="283948at2"/>
<name>A0A502FGF2_9GAMM</name>
<dbReference type="EMBL" id="RCZO01000001">
    <property type="protein sequence ID" value="TPG11048.1"/>
    <property type="molecule type" value="Genomic_DNA"/>
</dbReference>
<dbReference type="RefSeq" id="WP_140648258.1">
    <property type="nucleotide sequence ID" value="NZ_RCZB01000002.1"/>
</dbReference>
<dbReference type="PROSITE" id="PS51257">
    <property type="entry name" value="PROKAR_LIPOPROTEIN"/>
    <property type="match status" value="1"/>
</dbReference>
<evidence type="ECO:0008006" key="3">
    <source>
        <dbReference type="Google" id="ProtNLM"/>
    </source>
</evidence>
<evidence type="ECO:0000313" key="2">
    <source>
        <dbReference type="Proteomes" id="UP000319486"/>
    </source>
</evidence>